<dbReference type="SMART" id="SM00487">
    <property type="entry name" value="DEXDc"/>
    <property type="match status" value="1"/>
</dbReference>
<evidence type="ECO:0000313" key="4">
    <source>
        <dbReference type="EMBL" id="CAE7243346.1"/>
    </source>
</evidence>
<dbReference type="PROSITE" id="PS51192">
    <property type="entry name" value="HELICASE_ATP_BIND_1"/>
    <property type="match status" value="1"/>
</dbReference>
<dbReference type="OrthoDB" id="448300at2759"/>
<name>A0A812L9C0_9DINO</name>
<accession>A0A812L9C0</accession>
<dbReference type="InterPro" id="IPR014001">
    <property type="entry name" value="Helicase_ATP-bd"/>
</dbReference>
<evidence type="ECO:0000256" key="1">
    <source>
        <dbReference type="SAM" id="MobiDB-lite"/>
    </source>
</evidence>
<dbReference type="GO" id="GO:0016787">
    <property type="term" value="F:hydrolase activity"/>
    <property type="evidence" value="ECO:0007669"/>
    <property type="project" value="InterPro"/>
</dbReference>
<sequence length="864" mass="95943">MILAQVEECLFVTSWGTKLPITSEQWLKRHNATRKAISNAEMERLSASSSHASTHDARAHSTSGASSSPLRPCQQACLEACATGARVIQMACGSGKTRVIQELARNVSGKVLITVPSRVLLEQFASEFPTFCKVGMGYNKKIKKRASGFIAVTDSVHLLKDLKFEAAFVDEAHHPLPPGMPESKDLYLFSATHRNATDFDYSMGQAIEDGVLCDYDLTIPVITEGHAYLGLSHLLLQHPGRFRRVLAYCNTVREAQRFQRTLELAGMAAWHINGFTKRKLREEVVQEFAGRLQKPVHVLVTVQVLGEGVNIPSADTCMFVEPRESYRSIVQAIGRILRLQTSKPLAHIILPGVTMPAEAHVPVGPSCEEGLNAGAGAAASNSWDLNGLAVDPGPSSRSVQPQAKQEAPGSAGSESKATSTIQGLEALSDSTHAMHMRASGHEGVHVSESLPADVGQTESTSSKEFQANTFPDKQLPVGTTGQLPTPGCEPKQVEEPRTEFFDDSDAWRTSTQPYLKNDHGSVRALALTEDVSKSELLQQADVEAVRASKQPVMSPRQRVKLSIGADTQRQDSFATQLERFLSILAHADSRLTGSSWNMLGSRVWFADCRTSQATFLAAAIKQSWFRQLAILLRCPDRWEARMQQLEDFVEHYGRLPRLWGDRQEIKLSTWLAETGKGIKQGGMAAAQRLQRCLNSPSPLVRRRAQSWQDPDKHFREGCAKLKDFLDRFQCLPPCSGARADVESKKLRIWLQHQRQALLTNPNSPRQSRRLQTLTAMDPIVEQFMQPPYKKRGSRHALKVLLPLQRFVAQTGELPSRHSTSAEERNIYASMAQLRRKFLQLTPKQRLQVVTSHSLIASFMEQLHR</sequence>
<feature type="domain" description="Helicase ATP-binding" evidence="2">
    <location>
        <begin position="77"/>
        <end position="211"/>
    </location>
</feature>
<reference evidence="4" key="1">
    <citation type="submission" date="2021-02" db="EMBL/GenBank/DDBJ databases">
        <authorList>
            <person name="Dougan E. K."/>
            <person name="Rhodes N."/>
            <person name="Thang M."/>
            <person name="Chan C."/>
        </authorList>
    </citation>
    <scope>NUCLEOTIDE SEQUENCE</scope>
</reference>
<feature type="region of interest" description="Disordered" evidence="1">
    <location>
        <begin position="41"/>
        <end position="70"/>
    </location>
</feature>
<dbReference type="SMART" id="SM00490">
    <property type="entry name" value="HELICc"/>
    <property type="match status" value="1"/>
</dbReference>
<feature type="region of interest" description="Disordered" evidence="1">
    <location>
        <begin position="452"/>
        <end position="492"/>
    </location>
</feature>
<dbReference type="SUPFAM" id="SSF52540">
    <property type="entry name" value="P-loop containing nucleoside triphosphate hydrolases"/>
    <property type="match status" value="1"/>
</dbReference>
<evidence type="ECO:0000259" key="3">
    <source>
        <dbReference type="PROSITE" id="PS51194"/>
    </source>
</evidence>
<dbReference type="Proteomes" id="UP000604046">
    <property type="component" value="Unassembled WGS sequence"/>
</dbReference>
<dbReference type="EMBL" id="CAJNDS010001001">
    <property type="protein sequence ID" value="CAE7243346.1"/>
    <property type="molecule type" value="Genomic_DNA"/>
</dbReference>
<dbReference type="Gene3D" id="3.40.50.300">
    <property type="entry name" value="P-loop containing nucleotide triphosphate hydrolases"/>
    <property type="match status" value="2"/>
</dbReference>
<dbReference type="PROSITE" id="PS51194">
    <property type="entry name" value="HELICASE_CTER"/>
    <property type="match status" value="1"/>
</dbReference>
<evidence type="ECO:0000313" key="5">
    <source>
        <dbReference type="Proteomes" id="UP000604046"/>
    </source>
</evidence>
<dbReference type="GO" id="GO:0003677">
    <property type="term" value="F:DNA binding"/>
    <property type="evidence" value="ECO:0007669"/>
    <property type="project" value="InterPro"/>
</dbReference>
<dbReference type="Pfam" id="PF04851">
    <property type="entry name" value="ResIII"/>
    <property type="match status" value="1"/>
</dbReference>
<protein>
    <recommendedName>
        <fullName evidence="6">Helicase</fullName>
    </recommendedName>
</protein>
<feature type="compositionally biased region" description="Polar residues" evidence="1">
    <location>
        <begin position="456"/>
        <end position="483"/>
    </location>
</feature>
<dbReference type="AlphaFoldDB" id="A0A812L9C0"/>
<dbReference type="InterPro" id="IPR006935">
    <property type="entry name" value="Helicase/UvrB_N"/>
</dbReference>
<organism evidence="4 5">
    <name type="scientific">Symbiodinium natans</name>
    <dbReference type="NCBI Taxonomy" id="878477"/>
    <lineage>
        <taxon>Eukaryota</taxon>
        <taxon>Sar</taxon>
        <taxon>Alveolata</taxon>
        <taxon>Dinophyceae</taxon>
        <taxon>Suessiales</taxon>
        <taxon>Symbiodiniaceae</taxon>
        <taxon>Symbiodinium</taxon>
    </lineage>
</organism>
<evidence type="ECO:0000259" key="2">
    <source>
        <dbReference type="PROSITE" id="PS51192"/>
    </source>
</evidence>
<dbReference type="InterPro" id="IPR050742">
    <property type="entry name" value="Helicase_Restrict-Modif_Enz"/>
</dbReference>
<dbReference type="Pfam" id="PF00271">
    <property type="entry name" value="Helicase_C"/>
    <property type="match status" value="1"/>
</dbReference>
<dbReference type="GO" id="GO:0005829">
    <property type="term" value="C:cytosol"/>
    <property type="evidence" value="ECO:0007669"/>
    <property type="project" value="TreeGrafter"/>
</dbReference>
<proteinExistence type="predicted"/>
<feature type="domain" description="Helicase C-terminal" evidence="3">
    <location>
        <begin position="230"/>
        <end position="388"/>
    </location>
</feature>
<keyword evidence="5" id="KW-1185">Reference proteome</keyword>
<comment type="caution">
    <text evidence="4">The sequence shown here is derived from an EMBL/GenBank/DDBJ whole genome shotgun (WGS) entry which is preliminary data.</text>
</comment>
<feature type="region of interest" description="Disordered" evidence="1">
    <location>
        <begin position="384"/>
        <end position="419"/>
    </location>
</feature>
<dbReference type="GO" id="GO:0005524">
    <property type="term" value="F:ATP binding"/>
    <property type="evidence" value="ECO:0007669"/>
    <property type="project" value="InterPro"/>
</dbReference>
<dbReference type="PANTHER" id="PTHR47396">
    <property type="entry name" value="TYPE I RESTRICTION ENZYME ECOKI R PROTEIN"/>
    <property type="match status" value="1"/>
</dbReference>
<dbReference type="PANTHER" id="PTHR47396:SF1">
    <property type="entry name" value="ATP-DEPENDENT HELICASE IRC3-RELATED"/>
    <property type="match status" value="1"/>
</dbReference>
<dbReference type="InterPro" id="IPR001650">
    <property type="entry name" value="Helicase_C-like"/>
</dbReference>
<evidence type="ECO:0008006" key="6">
    <source>
        <dbReference type="Google" id="ProtNLM"/>
    </source>
</evidence>
<gene>
    <name evidence="4" type="ORF">SNAT2548_LOCUS11268</name>
</gene>
<dbReference type="InterPro" id="IPR027417">
    <property type="entry name" value="P-loop_NTPase"/>
</dbReference>